<reference evidence="2 3" key="1">
    <citation type="submission" date="2006-03" db="EMBL/GenBank/DDBJ databases">
        <title>Complete sequence of Shewanella denitrificans OS217.</title>
        <authorList>
            <consortium name="US DOE Joint Genome Institute"/>
            <person name="Copeland A."/>
            <person name="Lucas S."/>
            <person name="Lapidus A."/>
            <person name="Barry K."/>
            <person name="Detter J.C."/>
            <person name="Glavina del Rio T."/>
            <person name="Hammon N."/>
            <person name="Israni S."/>
            <person name="Dalin E."/>
            <person name="Tice H."/>
            <person name="Pitluck S."/>
            <person name="Brettin T."/>
            <person name="Bruce D."/>
            <person name="Han C."/>
            <person name="Tapia R."/>
            <person name="Gilna P."/>
            <person name="Kiss H."/>
            <person name="Schmutz J."/>
            <person name="Larimer F."/>
            <person name="Land M."/>
            <person name="Hauser L."/>
            <person name="Kyrpides N."/>
            <person name="Lykidis A."/>
            <person name="Richardson P."/>
        </authorList>
    </citation>
    <scope>NUCLEOTIDE SEQUENCE [LARGE SCALE GENOMIC DNA]</scope>
    <source>
        <strain evidence="3">OS217 / ATCC BAA-1090 / DSM 15013</strain>
    </source>
</reference>
<dbReference type="GO" id="GO:0016747">
    <property type="term" value="F:acyltransferase activity, transferring groups other than amino-acyl groups"/>
    <property type="evidence" value="ECO:0007669"/>
    <property type="project" value="InterPro"/>
</dbReference>
<dbReference type="InterPro" id="IPR000182">
    <property type="entry name" value="GNAT_dom"/>
</dbReference>
<dbReference type="PANTHER" id="PTHR43610:SF1">
    <property type="entry name" value="N-ACETYLTRANSFERASE DOMAIN-CONTAINING PROTEIN"/>
    <property type="match status" value="1"/>
</dbReference>
<dbReference type="PANTHER" id="PTHR43610">
    <property type="entry name" value="BLL6696 PROTEIN"/>
    <property type="match status" value="1"/>
</dbReference>
<proteinExistence type="predicted"/>
<keyword evidence="2" id="KW-0689">Ribosomal protein</keyword>
<organism evidence="2 3">
    <name type="scientific">Shewanella denitrificans (strain OS217 / ATCC BAA-1090 / DSM 15013)</name>
    <dbReference type="NCBI Taxonomy" id="318161"/>
    <lineage>
        <taxon>Bacteria</taxon>
        <taxon>Pseudomonadati</taxon>
        <taxon>Pseudomonadota</taxon>
        <taxon>Gammaproteobacteria</taxon>
        <taxon>Alteromonadales</taxon>
        <taxon>Shewanellaceae</taxon>
        <taxon>Shewanella</taxon>
    </lineage>
</organism>
<dbReference type="EMBL" id="CP000302">
    <property type="protein sequence ID" value="ABE54460.1"/>
    <property type="molecule type" value="Genomic_DNA"/>
</dbReference>
<dbReference type="Pfam" id="PF13302">
    <property type="entry name" value="Acetyltransf_3"/>
    <property type="match status" value="1"/>
</dbReference>
<dbReference type="KEGG" id="sdn:Sden_1174"/>
<keyword evidence="2" id="KW-0808">Transferase</keyword>
<dbReference type="STRING" id="318161.Sden_1174"/>
<feature type="domain" description="N-acetyltransferase" evidence="1">
    <location>
        <begin position="30"/>
        <end position="84"/>
    </location>
</feature>
<dbReference type="HOGENOM" id="CLU_013985_1_0_6"/>
<keyword evidence="3" id="KW-1185">Reference proteome</keyword>
<dbReference type="Gene3D" id="3.40.630.30">
    <property type="match status" value="1"/>
</dbReference>
<accession>Q12Q16</accession>
<evidence type="ECO:0000259" key="1">
    <source>
        <dbReference type="Pfam" id="PF13302"/>
    </source>
</evidence>
<keyword evidence="2" id="KW-0687">Ribonucleoprotein</keyword>
<evidence type="ECO:0000313" key="2">
    <source>
        <dbReference type="EMBL" id="ABE54460.1"/>
    </source>
</evidence>
<name>Q12Q16_SHEDO</name>
<dbReference type="RefSeq" id="WP_011495620.1">
    <property type="nucleotide sequence ID" value="NC_007954.1"/>
</dbReference>
<dbReference type="InterPro" id="IPR016181">
    <property type="entry name" value="Acyl_CoA_acyltransferase"/>
</dbReference>
<dbReference type="SUPFAM" id="SSF55729">
    <property type="entry name" value="Acyl-CoA N-acyltransferases (Nat)"/>
    <property type="match status" value="1"/>
</dbReference>
<protein>
    <submittedName>
        <fullName evidence="2">Acetyltransferases including N-acetylases of ribosomal proteins-like protein</fullName>
    </submittedName>
</protein>
<dbReference type="Proteomes" id="UP000001982">
    <property type="component" value="Chromosome"/>
</dbReference>
<sequence>MLDLTPHQLIDGQKVQLELLCDRHIEGLKIAVANEKLWQKTFVNTESKLLLLQLAFKHVNASRVEFLTDLNNQNSQRAIERIGGVKAGLIRQHMILRKGRKRDSVIYSILNHEWTSVKDNLNSLFAAYSLP</sequence>
<dbReference type="GO" id="GO:0005840">
    <property type="term" value="C:ribosome"/>
    <property type="evidence" value="ECO:0007669"/>
    <property type="project" value="UniProtKB-KW"/>
</dbReference>
<dbReference type="OrthoDB" id="5295305at2"/>
<evidence type="ECO:0000313" key="3">
    <source>
        <dbReference type="Proteomes" id="UP000001982"/>
    </source>
</evidence>
<gene>
    <name evidence="2" type="ordered locus">Sden_1174</name>
</gene>
<dbReference type="AlphaFoldDB" id="Q12Q16"/>
<dbReference type="eggNOG" id="COG1670">
    <property type="taxonomic scope" value="Bacteria"/>
</dbReference>